<dbReference type="Proteomes" id="UP000887013">
    <property type="component" value="Unassembled WGS sequence"/>
</dbReference>
<comment type="caution">
    <text evidence="2">The sequence shown here is derived from an EMBL/GenBank/DDBJ whole genome shotgun (WGS) entry which is preliminary data.</text>
</comment>
<name>A0A8X6URR9_NEPPI</name>
<protein>
    <submittedName>
        <fullName evidence="2">Uncharacterized protein</fullName>
    </submittedName>
</protein>
<feature type="compositionally biased region" description="Basic and acidic residues" evidence="1">
    <location>
        <begin position="1"/>
        <end position="15"/>
    </location>
</feature>
<accession>A0A8X6URR9</accession>
<reference evidence="2" key="1">
    <citation type="submission" date="2020-08" db="EMBL/GenBank/DDBJ databases">
        <title>Multicomponent nature underlies the extraordinary mechanical properties of spider dragline silk.</title>
        <authorList>
            <person name="Kono N."/>
            <person name="Nakamura H."/>
            <person name="Mori M."/>
            <person name="Yoshida Y."/>
            <person name="Ohtoshi R."/>
            <person name="Malay A.D."/>
            <person name="Moran D.A.P."/>
            <person name="Tomita M."/>
            <person name="Numata K."/>
            <person name="Arakawa K."/>
        </authorList>
    </citation>
    <scope>NUCLEOTIDE SEQUENCE</scope>
</reference>
<gene>
    <name evidence="2" type="ORF">NPIL_577731</name>
</gene>
<dbReference type="EMBL" id="BMAW01085552">
    <property type="protein sequence ID" value="GFU43499.1"/>
    <property type="molecule type" value="Genomic_DNA"/>
</dbReference>
<proteinExistence type="predicted"/>
<organism evidence="2 3">
    <name type="scientific">Nephila pilipes</name>
    <name type="common">Giant wood spider</name>
    <name type="synonym">Nephila maculata</name>
    <dbReference type="NCBI Taxonomy" id="299642"/>
    <lineage>
        <taxon>Eukaryota</taxon>
        <taxon>Metazoa</taxon>
        <taxon>Ecdysozoa</taxon>
        <taxon>Arthropoda</taxon>
        <taxon>Chelicerata</taxon>
        <taxon>Arachnida</taxon>
        <taxon>Araneae</taxon>
        <taxon>Araneomorphae</taxon>
        <taxon>Entelegynae</taxon>
        <taxon>Araneoidea</taxon>
        <taxon>Nephilidae</taxon>
        <taxon>Nephila</taxon>
    </lineage>
</organism>
<sequence length="82" mass="9406">MEPQEERGIYPKREDEEQESDLQRREKRTQIRGCAKGEGSGGRTTLVKKNEILALTPCKAERKKKGVEGKEKSLYLQLRGKC</sequence>
<keyword evidence="3" id="KW-1185">Reference proteome</keyword>
<feature type="region of interest" description="Disordered" evidence="1">
    <location>
        <begin position="1"/>
        <end position="42"/>
    </location>
</feature>
<dbReference type="AlphaFoldDB" id="A0A8X6URR9"/>
<evidence type="ECO:0000313" key="3">
    <source>
        <dbReference type="Proteomes" id="UP000887013"/>
    </source>
</evidence>
<evidence type="ECO:0000256" key="1">
    <source>
        <dbReference type="SAM" id="MobiDB-lite"/>
    </source>
</evidence>
<evidence type="ECO:0000313" key="2">
    <source>
        <dbReference type="EMBL" id="GFU43499.1"/>
    </source>
</evidence>